<evidence type="ECO:0000256" key="3">
    <source>
        <dbReference type="ARBA" id="ARBA00008661"/>
    </source>
</evidence>
<proteinExistence type="inferred from homology"/>
<dbReference type="EC" id="2.4.1.-" evidence="13"/>
<feature type="transmembrane region" description="Helical" evidence="13">
    <location>
        <begin position="21"/>
        <end position="43"/>
    </location>
</feature>
<dbReference type="GeneTree" id="ENSGT00940000163421"/>
<accession>A0A3Q2FFY1</accession>
<reference evidence="14" key="1">
    <citation type="submission" date="2025-08" db="UniProtKB">
        <authorList>
            <consortium name="Ensembl"/>
        </authorList>
    </citation>
    <scope>IDENTIFICATION</scope>
</reference>
<dbReference type="KEGG" id="cvg:107082750"/>
<dbReference type="GO" id="GO:0008499">
    <property type="term" value="F:N-acetyl-beta-D-glucosaminide beta-(1,3)-galactosyltransferase activity"/>
    <property type="evidence" value="ECO:0007669"/>
    <property type="project" value="TreeGrafter"/>
</dbReference>
<dbReference type="GeneID" id="107082750"/>
<keyword evidence="8 13" id="KW-1133">Transmembrane helix</keyword>
<reference evidence="14" key="2">
    <citation type="submission" date="2025-09" db="UniProtKB">
        <authorList>
            <consortium name="Ensembl"/>
        </authorList>
    </citation>
    <scope>IDENTIFICATION</scope>
</reference>
<keyword evidence="5" id="KW-0808">Transferase</keyword>
<dbReference type="InterPro" id="IPR002659">
    <property type="entry name" value="Glyco_trans_31"/>
</dbReference>
<name>A0A3Q2FFY1_CYPVA</name>
<dbReference type="GO" id="GO:0000139">
    <property type="term" value="C:Golgi membrane"/>
    <property type="evidence" value="ECO:0007669"/>
    <property type="project" value="UniProtKB-SubCell"/>
</dbReference>
<evidence type="ECO:0000256" key="1">
    <source>
        <dbReference type="ARBA" id="ARBA00004323"/>
    </source>
</evidence>
<evidence type="ECO:0000256" key="13">
    <source>
        <dbReference type="RuleBase" id="RU363063"/>
    </source>
</evidence>
<sequence length="405" mass="46348">MNGQSQKIENGDRPAETRRCLGFSGRHSLFLSLVFGVMLFFYFTNMRGMSPEWNPKQWMQSHSTKLFIPFSMQSKTNSSRSKGKAAGASIGLAQDATTARHPQLPSWLTERILKAKAAWQTAAPYVTRGPYLVEYPYEYHFTINEPQKCEQEKSFVVLMVPVAPHNRAHRDVIRSTWGSEKMIDGKAVTLFFLLGKQTESDAEQVHQQLVQESKDHHDLIQSDFVDCYKNLTIKTMVMLEWLNSFCSSAAYTMKIDSDIFLNVPNLVTMLQNAPRTNYMTGLVVYEAQVLRDPSSKWYVPMSILSDPVYPPYALGLGYILSLDLTKKLVEASQYVKAFYIEDAYLGLCMYHLGIRPVDPPNEFSFHVFPLIYNRCDYSKVIATTVHGYEDRVSIWRDIKRPGPHC</sequence>
<dbReference type="OMA" id="MENGVRP"/>
<evidence type="ECO:0000256" key="7">
    <source>
        <dbReference type="ARBA" id="ARBA00022968"/>
    </source>
</evidence>
<evidence type="ECO:0000256" key="4">
    <source>
        <dbReference type="ARBA" id="ARBA00022676"/>
    </source>
</evidence>
<keyword evidence="4 13" id="KW-0328">Glycosyltransferase</keyword>
<evidence type="ECO:0000256" key="9">
    <source>
        <dbReference type="ARBA" id="ARBA00023034"/>
    </source>
</evidence>
<dbReference type="RefSeq" id="XP_015227069.1">
    <property type="nucleotide sequence ID" value="XM_015371583.1"/>
</dbReference>
<evidence type="ECO:0000313" key="14">
    <source>
        <dbReference type="Ensembl" id="ENSCVAP00000002575.1"/>
    </source>
</evidence>
<keyword evidence="7 13" id="KW-0735">Signal-anchor</keyword>
<keyword evidence="12" id="KW-0325">Glycoprotein</keyword>
<evidence type="ECO:0000256" key="10">
    <source>
        <dbReference type="ARBA" id="ARBA00023098"/>
    </source>
</evidence>
<comment type="similarity">
    <text evidence="3 13">Belongs to the glycosyltransferase 31 family.</text>
</comment>
<keyword evidence="10" id="KW-0443">Lipid metabolism</keyword>
<evidence type="ECO:0000256" key="8">
    <source>
        <dbReference type="ARBA" id="ARBA00022989"/>
    </source>
</evidence>
<dbReference type="PANTHER" id="PTHR11214">
    <property type="entry name" value="BETA-1,3-N-ACETYLGLUCOSAMINYLTRANSFERASE"/>
    <property type="match status" value="1"/>
</dbReference>
<dbReference type="Ensembl" id="ENSCVAT00000011490.1">
    <property type="protein sequence ID" value="ENSCVAP00000002575.1"/>
    <property type="gene ID" value="ENSCVAG00000003676.1"/>
</dbReference>
<dbReference type="Pfam" id="PF01762">
    <property type="entry name" value="Galactosyl_T"/>
    <property type="match status" value="1"/>
</dbReference>
<keyword evidence="15" id="KW-1185">Reference proteome</keyword>
<evidence type="ECO:0000256" key="5">
    <source>
        <dbReference type="ARBA" id="ARBA00022679"/>
    </source>
</evidence>
<dbReference type="GO" id="GO:0006629">
    <property type="term" value="P:lipid metabolic process"/>
    <property type="evidence" value="ECO:0007669"/>
    <property type="project" value="UniProtKB-KW"/>
</dbReference>
<dbReference type="Proteomes" id="UP000265020">
    <property type="component" value="Unassembled WGS sequence"/>
</dbReference>
<keyword evidence="6 13" id="KW-0812">Transmembrane</keyword>
<protein>
    <recommendedName>
        <fullName evidence="13">Hexosyltransferase</fullName>
        <ecNumber evidence="13">2.4.1.-</ecNumber>
    </recommendedName>
</protein>
<organism evidence="14 15">
    <name type="scientific">Cyprinodon variegatus</name>
    <name type="common">Sheepshead minnow</name>
    <dbReference type="NCBI Taxonomy" id="28743"/>
    <lineage>
        <taxon>Eukaryota</taxon>
        <taxon>Metazoa</taxon>
        <taxon>Chordata</taxon>
        <taxon>Craniata</taxon>
        <taxon>Vertebrata</taxon>
        <taxon>Euteleostomi</taxon>
        <taxon>Actinopterygii</taxon>
        <taxon>Neopterygii</taxon>
        <taxon>Teleostei</taxon>
        <taxon>Neoteleostei</taxon>
        <taxon>Acanthomorphata</taxon>
        <taxon>Ovalentaria</taxon>
        <taxon>Atherinomorphae</taxon>
        <taxon>Cyprinodontiformes</taxon>
        <taxon>Cyprinodontidae</taxon>
        <taxon>Cyprinodon</taxon>
    </lineage>
</organism>
<dbReference type="PANTHER" id="PTHR11214:SF115">
    <property type="entry name" value="HEXOSYLTRANSFERASE"/>
    <property type="match status" value="1"/>
</dbReference>
<dbReference type="STRING" id="28743.ENSCVAP00000002575"/>
<comment type="pathway">
    <text evidence="2">Protein modification; protein glycosylation.</text>
</comment>
<keyword evidence="11 13" id="KW-0472">Membrane</keyword>
<dbReference type="AlphaFoldDB" id="A0A3Q2FFY1"/>
<comment type="subcellular location">
    <subcellularLocation>
        <location evidence="1 13">Golgi apparatus membrane</location>
        <topology evidence="1 13">Single-pass type II membrane protein</topology>
    </subcellularLocation>
</comment>
<evidence type="ECO:0000256" key="12">
    <source>
        <dbReference type="ARBA" id="ARBA00023180"/>
    </source>
</evidence>
<dbReference type="GO" id="GO:0006493">
    <property type="term" value="P:protein O-linked glycosylation"/>
    <property type="evidence" value="ECO:0007669"/>
    <property type="project" value="TreeGrafter"/>
</dbReference>
<evidence type="ECO:0000313" key="15">
    <source>
        <dbReference type="Proteomes" id="UP000265020"/>
    </source>
</evidence>
<dbReference type="FunFam" id="3.90.550.50:FF:000001">
    <property type="entry name" value="Hexosyltransferase"/>
    <property type="match status" value="1"/>
</dbReference>
<dbReference type="OrthoDB" id="5512589at2759"/>
<evidence type="ECO:0000256" key="2">
    <source>
        <dbReference type="ARBA" id="ARBA00004922"/>
    </source>
</evidence>
<evidence type="ECO:0000256" key="6">
    <source>
        <dbReference type="ARBA" id="ARBA00022692"/>
    </source>
</evidence>
<dbReference type="Gene3D" id="3.90.550.50">
    <property type="match status" value="1"/>
</dbReference>
<evidence type="ECO:0000256" key="11">
    <source>
        <dbReference type="ARBA" id="ARBA00023136"/>
    </source>
</evidence>
<keyword evidence="9 13" id="KW-0333">Golgi apparatus</keyword>